<dbReference type="SUPFAM" id="SSF50814">
    <property type="entry name" value="Lipocalins"/>
    <property type="match status" value="1"/>
</dbReference>
<dbReference type="Proteomes" id="UP000694542">
    <property type="component" value="Chromosome 23"/>
</dbReference>
<feature type="region of interest" description="Disordered" evidence="2">
    <location>
        <begin position="113"/>
        <end position="173"/>
    </location>
</feature>
<evidence type="ECO:0000259" key="3">
    <source>
        <dbReference type="PROSITE" id="PS00214"/>
    </source>
</evidence>
<dbReference type="InterPro" id="IPR000463">
    <property type="entry name" value="Fatty_acid-bd"/>
</dbReference>
<dbReference type="InterPro" id="IPR031259">
    <property type="entry name" value="ILBP"/>
</dbReference>
<reference evidence="4" key="1">
    <citation type="submission" date="2018-10" db="EMBL/GenBank/DDBJ databases">
        <title>De novo assembly of a Great Dane genome.</title>
        <authorList>
            <person name="Kidd J.M."/>
            <person name="Pendleton A.L."/>
            <person name="Shen F."/>
            <person name="Emery S."/>
        </authorList>
    </citation>
    <scope>NUCLEOTIDE SEQUENCE [LARGE SCALE GENOMIC DNA]</scope>
    <source>
        <strain evidence="4">Great Dane</strain>
    </source>
</reference>
<dbReference type="Ensembl" id="ENSCAFT00040008876.1">
    <property type="protein sequence ID" value="ENSCAFP00040007707.1"/>
    <property type="gene ID" value="ENSCAFG00040004726.1"/>
</dbReference>
<comment type="similarity">
    <text evidence="1">Belongs to the calycin superfamily. Fatty-acid binding protein (FABP) family.</text>
</comment>
<feature type="compositionally biased region" description="Pro residues" evidence="2">
    <location>
        <begin position="140"/>
        <end position="173"/>
    </location>
</feature>
<accession>A0A8C0QES0</accession>
<dbReference type="PRINTS" id="PR01217">
    <property type="entry name" value="PRICHEXTENSN"/>
</dbReference>
<organism evidence="4 5">
    <name type="scientific">Canis lupus familiaris</name>
    <name type="common">Dog</name>
    <name type="synonym">Canis familiaris</name>
    <dbReference type="NCBI Taxonomy" id="9615"/>
    <lineage>
        <taxon>Eukaryota</taxon>
        <taxon>Metazoa</taxon>
        <taxon>Chordata</taxon>
        <taxon>Craniata</taxon>
        <taxon>Vertebrata</taxon>
        <taxon>Euteleostomi</taxon>
        <taxon>Mammalia</taxon>
        <taxon>Eutheria</taxon>
        <taxon>Laurasiatheria</taxon>
        <taxon>Carnivora</taxon>
        <taxon>Caniformia</taxon>
        <taxon>Canidae</taxon>
        <taxon>Canis</taxon>
    </lineage>
</organism>
<dbReference type="Gene3D" id="2.40.128.20">
    <property type="match status" value="1"/>
</dbReference>
<evidence type="ECO:0000313" key="5">
    <source>
        <dbReference type="Proteomes" id="UP000694542"/>
    </source>
</evidence>
<protein>
    <submittedName>
        <fullName evidence="4">Retinol binding protein 1</fullName>
    </submittedName>
</protein>
<proteinExistence type="inferred from homology"/>
<sequence>MTFSLCRNRKVPGMHQVKNAARRAPWGKGSLGVLVRACTGGEQEIPNLAGHQNHPEGFFFSFFLHFVQTTSTLLLFEGGGGVGGGKSPLAWPCAQAPRRLQTKACRWPLPNHLGGRQEAASCPPSAGRNLARARESGPSSPSPSSPPPSLPPPPPPPPSPSSPPPLSLLLLPPPPPPLPPLSLLLLLLPPPPPSGSGPEVGKQEPAGPGRTCPPTPGPTPPREGAERRPRGRLPRALCARTPPPPPRRAPAPGRTTPAAPAPTAPPAARPRSPQPLPPPPEPPEPPEMPVDFTGYWKMLANENFEEYLRALDVNVALRKIANLLKPDKEIVQDGDHMIIRTLSTFRNYIMDFQVGKEFEEDLTGIDDRKCMMSLFALGVPWGRGSPGADVRWPQQNETTVSWDGDKLECVQKGEKEGRGWTQWIEGDELHLEMRVQGVVCKQVFKKVQ</sequence>
<evidence type="ECO:0000256" key="1">
    <source>
        <dbReference type="ARBA" id="ARBA00008390"/>
    </source>
</evidence>
<dbReference type="AlphaFoldDB" id="A0A8C0QES0"/>
<dbReference type="GO" id="GO:0002138">
    <property type="term" value="P:retinoic acid biosynthetic process"/>
    <property type="evidence" value="ECO:0007669"/>
    <property type="project" value="InterPro"/>
</dbReference>
<dbReference type="PANTHER" id="PTHR11955">
    <property type="entry name" value="FATTY ACID BINDING PROTEIN"/>
    <property type="match status" value="1"/>
</dbReference>
<feature type="domain" description="Cytosolic fatty-acid binding proteins" evidence="3">
    <location>
        <begin position="294"/>
        <end position="311"/>
    </location>
</feature>
<feature type="compositionally biased region" description="Pro residues" evidence="2">
    <location>
        <begin position="259"/>
        <end position="288"/>
    </location>
</feature>
<dbReference type="Pfam" id="PF00061">
    <property type="entry name" value="Lipocalin"/>
    <property type="match status" value="1"/>
</dbReference>
<name>A0A8C0QES0_CANLF</name>
<dbReference type="GO" id="GO:0005829">
    <property type="term" value="C:cytosol"/>
    <property type="evidence" value="ECO:0007669"/>
    <property type="project" value="InterPro"/>
</dbReference>
<dbReference type="GO" id="GO:0008289">
    <property type="term" value="F:lipid binding"/>
    <property type="evidence" value="ECO:0007669"/>
    <property type="project" value="InterPro"/>
</dbReference>
<evidence type="ECO:0000256" key="2">
    <source>
        <dbReference type="SAM" id="MobiDB-lite"/>
    </source>
</evidence>
<dbReference type="InterPro" id="IPR012674">
    <property type="entry name" value="Calycin"/>
</dbReference>
<dbReference type="GO" id="GO:0006776">
    <property type="term" value="P:vitamin A metabolic process"/>
    <property type="evidence" value="ECO:0007669"/>
    <property type="project" value="InterPro"/>
</dbReference>
<dbReference type="InterPro" id="IPR000566">
    <property type="entry name" value="Lipocln_cytosolic_FA-bd_dom"/>
</dbReference>
<evidence type="ECO:0000313" key="4">
    <source>
        <dbReference type="Ensembl" id="ENSCAFP00040007707.1"/>
    </source>
</evidence>
<reference evidence="4" key="2">
    <citation type="submission" date="2025-08" db="UniProtKB">
        <authorList>
            <consortium name="Ensembl"/>
        </authorList>
    </citation>
    <scope>IDENTIFICATION</scope>
</reference>
<dbReference type="PROSITE" id="PS00214">
    <property type="entry name" value="FABP"/>
    <property type="match status" value="1"/>
</dbReference>
<dbReference type="CDD" id="cd19462">
    <property type="entry name" value="CRBP1"/>
    <property type="match status" value="1"/>
</dbReference>
<feature type="region of interest" description="Disordered" evidence="2">
    <location>
        <begin position="188"/>
        <end position="289"/>
    </location>
</feature>
<feature type="compositionally biased region" description="Pro residues" evidence="2">
    <location>
        <begin position="211"/>
        <end position="221"/>
    </location>
</feature>
<dbReference type="InterPro" id="IPR031264">
    <property type="entry name" value="CRBP1"/>
</dbReference>